<evidence type="ECO:0000256" key="5">
    <source>
        <dbReference type="ARBA" id="ARBA00022801"/>
    </source>
</evidence>
<keyword evidence="10" id="KW-1185">Reference proteome</keyword>
<evidence type="ECO:0000256" key="6">
    <source>
        <dbReference type="ARBA" id="ARBA00022842"/>
    </source>
</evidence>
<protein>
    <recommendedName>
        <fullName evidence="8">PIN domain-containing protein</fullName>
    </recommendedName>
</protein>
<feature type="domain" description="PIN" evidence="8">
    <location>
        <begin position="6"/>
        <end position="114"/>
    </location>
</feature>
<reference evidence="9 10" key="1">
    <citation type="submission" date="2017-11" db="EMBL/GenBank/DDBJ databases">
        <title>Genomic Encyclopedia of Archaeal and Bacterial Type Strains, Phase II (KMG-II): From Individual Species to Whole Genera.</title>
        <authorList>
            <person name="Goeker M."/>
        </authorList>
    </citation>
    <scope>NUCLEOTIDE SEQUENCE [LARGE SCALE GENOMIC DNA]</scope>
    <source>
        <strain evidence="9 10">DSM 28175</strain>
    </source>
</reference>
<dbReference type="Gene3D" id="3.40.50.1010">
    <property type="entry name" value="5'-nuclease"/>
    <property type="match status" value="1"/>
</dbReference>
<accession>A0A2H9VN54</accession>
<comment type="caution">
    <text evidence="9">The sequence shown here is derived from an EMBL/GenBank/DDBJ whole genome shotgun (WGS) entry which is preliminary data.</text>
</comment>
<dbReference type="GO" id="GO:0004518">
    <property type="term" value="F:nuclease activity"/>
    <property type="evidence" value="ECO:0007669"/>
    <property type="project" value="UniProtKB-KW"/>
</dbReference>
<dbReference type="AlphaFoldDB" id="A0A2H9VN54"/>
<comment type="similarity">
    <text evidence="7">Belongs to the PINc/VapC protein family.</text>
</comment>
<comment type="cofactor">
    <cofactor evidence="1">
        <name>Mg(2+)</name>
        <dbReference type="ChEBI" id="CHEBI:18420"/>
    </cofactor>
</comment>
<evidence type="ECO:0000256" key="2">
    <source>
        <dbReference type="ARBA" id="ARBA00022649"/>
    </source>
</evidence>
<organism evidence="9 10">
    <name type="scientific">Mucilaginibacter auburnensis</name>
    <dbReference type="NCBI Taxonomy" id="1457233"/>
    <lineage>
        <taxon>Bacteria</taxon>
        <taxon>Pseudomonadati</taxon>
        <taxon>Bacteroidota</taxon>
        <taxon>Sphingobacteriia</taxon>
        <taxon>Sphingobacteriales</taxon>
        <taxon>Sphingobacteriaceae</taxon>
        <taxon>Mucilaginibacter</taxon>
    </lineage>
</organism>
<dbReference type="InterPro" id="IPR029060">
    <property type="entry name" value="PIN-like_dom_sf"/>
</dbReference>
<dbReference type="InterPro" id="IPR002716">
    <property type="entry name" value="PIN_dom"/>
</dbReference>
<evidence type="ECO:0000256" key="4">
    <source>
        <dbReference type="ARBA" id="ARBA00022723"/>
    </source>
</evidence>
<dbReference type="Pfam" id="PF01850">
    <property type="entry name" value="PIN"/>
    <property type="match status" value="1"/>
</dbReference>
<keyword evidence="6" id="KW-0460">Magnesium</keyword>
<dbReference type="EMBL" id="PGFJ01000002">
    <property type="protein sequence ID" value="PJJ79752.1"/>
    <property type="molecule type" value="Genomic_DNA"/>
</dbReference>
<dbReference type="CDD" id="cd18738">
    <property type="entry name" value="PIN_VapC4-5_FitB-like"/>
    <property type="match status" value="1"/>
</dbReference>
<dbReference type="PANTHER" id="PTHR33653:SF1">
    <property type="entry name" value="RIBONUCLEASE VAPC2"/>
    <property type="match status" value="1"/>
</dbReference>
<keyword evidence="3" id="KW-0540">Nuclease</keyword>
<dbReference type="RefSeq" id="WP_100342065.1">
    <property type="nucleotide sequence ID" value="NZ_PGFJ01000002.1"/>
</dbReference>
<gene>
    <name evidence="9" type="ORF">CLV57_2889</name>
</gene>
<dbReference type="PANTHER" id="PTHR33653">
    <property type="entry name" value="RIBONUCLEASE VAPC2"/>
    <property type="match status" value="1"/>
</dbReference>
<evidence type="ECO:0000313" key="10">
    <source>
        <dbReference type="Proteomes" id="UP000242687"/>
    </source>
</evidence>
<keyword evidence="5" id="KW-0378">Hydrolase</keyword>
<proteinExistence type="inferred from homology"/>
<evidence type="ECO:0000256" key="1">
    <source>
        <dbReference type="ARBA" id="ARBA00001946"/>
    </source>
</evidence>
<name>A0A2H9VN54_9SPHI</name>
<dbReference type="GO" id="GO:0046872">
    <property type="term" value="F:metal ion binding"/>
    <property type="evidence" value="ECO:0007669"/>
    <property type="project" value="UniProtKB-KW"/>
</dbReference>
<evidence type="ECO:0000313" key="9">
    <source>
        <dbReference type="EMBL" id="PJJ79752.1"/>
    </source>
</evidence>
<sequence length="123" mass="13802">MSGDNIVIDTSLIINLFNGSDEVVELIKGRTLFVSVISEIEVLSFPQLSDDDKKLIKDFLSHCYIIDIEPAIKDITINLRAQRKIKLPDSVIAATAIYFDIPLFTMDKGFEKIEDLQSVILSV</sequence>
<evidence type="ECO:0000256" key="7">
    <source>
        <dbReference type="ARBA" id="ARBA00038093"/>
    </source>
</evidence>
<dbReference type="Proteomes" id="UP000242687">
    <property type="component" value="Unassembled WGS sequence"/>
</dbReference>
<dbReference type="OrthoDB" id="676982at2"/>
<dbReference type="SUPFAM" id="SSF88723">
    <property type="entry name" value="PIN domain-like"/>
    <property type="match status" value="1"/>
</dbReference>
<keyword evidence="2" id="KW-1277">Toxin-antitoxin system</keyword>
<dbReference type="GO" id="GO:0016787">
    <property type="term" value="F:hydrolase activity"/>
    <property type="evidence" value="ECO:0007669"/>
    <property type="project" value="UniProtKB-KW"/>
</dbReference>
<dbReference type="InterPro" id="IPR050556">
    <property type="entry name" value="Type_II_TA_system_RNase"/>
</dbReference>
<evidence type="ECO:0000259" key="8">
    <source>
        <dbReference type="Pfam" id="PF01850"/>
    </source>
</evidence>
<evidence type="ECO:0000256" key="3">
    <source>
        <dbReference type="ARBA" id="ARBA00022722"/>
    </source>
</evidence>
<keyword evidence="4" id="KW-0479">Metal-binding</keyword>